<proteinExistence type="predicted"/>
<feature type="compositionally biased region" description="Polar residues" evidence="1">
    <location>
        <begin position="57"/>
        <end position="69"/>
    </location>
</feature>
<feature type="region of interest" description="Disordered" evidence="1">
    <location>
        <begin position="1"/>
        <end position="69"/>
    </location>
</feature>
<name>A0A811V0U9_CERCA</name>
<evidence type="ECO:0000313" key="2">
    <source>
        <dbReference type="EMBL" id="CAD7003965.1"/>
    </source>
</evidence>
<accession>A0A811V0U9</accession>
<protein>
    <submittedName>
        <fullName evidence="2">(Mediterranean fruit fly) hypothetical protein</fullName>
    </submittedName>
</protein>
<evidence type="ECO:0000313" key="3">
    <source>
        <dbReference type="Proteomes" id="UP000606786"/>
    </source>
</evidence>
<reference evidence="2" key="1">
    <citation type="submission" date="2020-11" db="EMBL/GenBank/DDBJ databases">
        <authorList>
            <person name="Whitehead M."/>
        </authorList>
    </citation>
    <scope>NUCLEOTIDE SEQUENCE</scope>
    <source>
        <strain evidence="2">EGII</strain>
    </source>
</reference>
<feature type="compositionally biased region" description="Low complexity" evidence="1">
    <location>
        <begin position="42"/>
        <end position="56"/>
    </location>
</feature>
<organism evidence="2 3">
    <name type="scientific">Ceratitis capitata</name>
    <name type="common">Mediterranean fruit fly</name>
    <name type="synonym">Tephritis capitata</name>
    <dbReference type="NCBI Taxonomy" id="7213"/>
    <lineage>
        <taxon>Eukaryota</taxon>
        <taxon>Metazoa</taxon>
        <taxon>Ecdysozoa</taxon>
        <taxon>Arthropoda</taxon>
        <taxon>Hexapoda</taxon>
        <taxon>Insecta</taxon>
        <taxon>Pterygota</taxon>
        <taxon>Neoptera</taxon>
        <taxon>Endopterygota</taxon>
        <taxon>Diptera</taxon>
        <taxon>Brachycera</taxon>
        <taxon>Muscomorpha</taxon>
        <taxon>Tephritoidea</taxon>
        <taxon>Tephritidae</taxon>
        <taxon>Ceratitis</taxon>
        <taxon>Ceratitis</taxon>
    </lineage>
</organism>
<feature type="compositionally biased region" description="Basic and acidic residues" evidence="1">
    <location>
        <begin position="1"/>
        <end position="10"/>
    </location>
</feature>
<dbReference type="AlphaFoldDB" id="A0A811V0U9"/>
<keyword evidence="3" id="KW-1185">Reference proteome</keyword>
<dbReference type="EMBL" id="CAJHJT010000034">
    <property type="protein sequence ID" value="CAD7003965.1"/>
    <property type="molecule type" value="Genomic_DNA"/>
</dbReference>
<gene>
    <name evidence="2" type="ORF">CCAP1982_LOCUS12388</name>
</gene>
<dbReference type="Proteomes" id="UP000606786">
    <property type="component" value="Unassembled WGS sequence"/>
</dbReference>
<comment type="caution">
    <text evidence="2">The sequence shown here is derived from an EMBL/GenBank/DDBJ whole genome shotgun (WGS) entry which is preliminary data.</text>
</comment>
<sequence length="108" mass="11787">MQKLKTETEAKHHKSTADIWQTSGEWKECARQEGVFQHGRTAAQSGSRAAGQSHGQPNGNNSENRAMPKCSSSEALQLCGFEVAPAVCNCHQMPPIVVVNNMPHIHSH</sequence>
<evidence type="ECO:0000256" key="1">
    <source>
        <dbReference type="SAM" id="MobiDB-lite"/>
    </source>
</evidence>